<feature type="domain" description="Inosine/uridine-preferring nucleoside hydrolase" evidence="3">
    <location>
        <begin position="5"/>
        <end position="297"/>
    </location>
</feature>
<organism evidence="4 5">
    <name type="scientific">Pilibacter termitis</name>
    <dbReference type="NCBI Taxonomy" id="263852"/>
    <lineage>
        <taxon>Bacteria</taxon>
        <taxon>Bacillati</taxon>
        <taxon>Bacillota</taxon>
        <taxon>Bacilli</taxon>
        <taxon>Lactobacillales</taxon>
        <taxon>Enterococcaceae</taxon>
        <taxon>Pilibacter</taxon>
    </lineage>
</organism>
<evidence type="ECO:0000313" key="4">
    <source>
        <dbReference type="EMBL" id="SJZ59335.1"/>
    </source>
</evidence>
<reference evidence="4 5" key="1">
    <citation type="submission" date="2017-02" db="EMBL/GenBank/DDBJ databases">
        <authorList>
            <person name="Peterson S.W."/>
        </authorList>
    </citation>
    <scope>NUCLEOTIDE SEQUENCE [LARGE SCALE GENOMIC DNA]</scope>
    <source>
        <strain evidence="4 5">ATCC BAA-1030</strain>
    </source>
</reference>
<gene>
    <name evidence="4" type="ORF">SAMN02745116_00848</name>
</gene>
<evidence type="ECO:0000256" key="2">
    <source>
        <dbReference type="ARBA" id="ARBA00023295"/>
    </source>
</evidence>
<dbReference type="SUPFAM" id="SSF53590">
    <property type="entry name" value="Nucleoside hydrolase"/>
    <property type="match status" value="1"/>
</dbReference>
<dbReference type="Proteomes" id="UP000190328">
    <property type="component" value="Unassembled WGS sequence"/>
</dbReference>
<dbReference type="EMBL" id="FUXI01000007">
    <property type="protein sequence ID" value="SJZ59335.1"/>
    <property type="molecule type" value="Genomic_DNA"/>
</dbReference>
<dbReference type="GO" id="GO:0006152">
    <property type="term" value="P:purine nucleoside catabolic process"/>
    <property type="evidence" value="ECO:0007669"/>
    <property type="project" value="TreeGrafter"/>
</dbReference>
<name>A0A1T4LXE2_9ENTE</name>
<dbReference type="Pfam" id="PF01156">
    <property type="entry name" value="IU_nuc_hydro"/>
    <property type="match status" value="1"/>
</dbReference>
<dbReference type="CDD" id="cd02651">
    <property type="entry name" value="nuc_hydro_IU_UC_XIUA"/>
    <property type="match status" value="1"/>
</dbReference>
<keyword evidence="2" id="KW-0326">Glycosidase</keyword>
<dbReference type="AlphaFoldDB" id="A0A1T4LXE2"/>
<accession>A0A1T4LXE2</accession>
<dbReference type="InterPro" id="IPR001910">
    <property type="entry name" value="Inosine/uridine_hydrolase_dom"/>
</dbReference>
<dbReference type="OrthoDB" id="9797882at2"/>
<evidence type="ECO:0000259" key="3">
    <source>
        <dbReference type="Pfam" id="PF01156"/>
    </source>
</evidence>
<proteinExistence type="predicted"/>
<dbReference type="RefSeq" id="WP_078806777.1">
    <property type="nucleotide sequence ID" value="NZ_FUXI01000007.1"/>
</dbReference>
<dbReference type="PANTHER" id="PTHR12304">
    <property type="entry name" value="INOSINE-URIDINE PREFERRING NUCLEOSIDE HYDROLASE"/>
    <property type="match status" value="1"/>
</dbReference>
<dbReference type="InterPro" id="IPR036452">
    <property type="entry name" value="Ribo_hydro-like"/>
</dbReference>
<evidence type="ECO:0000313" key="5">
    <source>
        <dbReference type="Proteomes" id="UP000190328"/>
    </source>
</evidence>
<dbReference type="InterPro" id="IPR023186">
    <property type="entry name" value="IUNH"/>
</dbReference>
<dbReference type="Gene3D" id="3.90.245.10">
    <property type="entry name" value="Ribonucleoside hydrolase-like"/>
    <property type="match status" value="1"/>
</dbReference>
<dbReference type="GO" id="GO:0008477">
    <property type="term" value="F:purine nucleosidase activity"/>
    <property type="evidence" value="ECO:0007669"/>
    <property type="project" value="TreeGrafter"/>
</dbReference>
<sequence>MKKNIWIDCDPGHDDALAILVALANPEKLNVLGISTIGGNQRLEKVTQNARNILQFIHAKTPLVAGQETPLVKTLTIAPEAHGDSGMDGPFFEDGEYPVLSQNAILYMYETLMKTEGKTTLVGLGPLTNLALLLKTFPEVKDKIECISIMGGGLDRGNYNSLAEFNIFVDPEAAHIVFHSGINIIMSGLDVTEKAAITLGEIQSLKNKGRVSQLVYELLSFYNESGKQFGFVDSPLHDLCAIAYLLAPDMFCGENYYVDVITDNNASRGMTFADKRLVTQSKTNSFVLLDVKRKEFVELLLKSLEELDNAR</sequence>
<evidence type="ECO:0000256" key="1">
    <source>
        <dbReference type="ARBA" id="ARBA00022801"/>
    </source>
</evidence>
<dbReference type="PANTHER" id="PTHR12304:SF4">
    <property type="entry name" value="URIDINE NUCLEOSIDASE"/>
    <property type="match status" value="1"/>
</dbReference>
<dbReference type="STRING" id="263852.SAMN02745116_00848"/>
<keyword evidence="5" id="KW-1185">Reference proteome</keyword>
<dbReference type="GO" id="GO:0005829">
    <property type="term" value="C:cytosol"/>
    <property type="evidence" value="ECO:0007669"/>
    <property type="project" value="TreeGrafter"/>
</dbReference>
<protein>
    <submittedName>
        <fullName evidence="4">Pyrimidine-specific ribonucleoside hydrolase</fullName>
    </submittedName>
</protein>
<keyword evidence="1 4" id="KW-0378">Hydrolase</keyword>